<sequence>MKFLVLALGLFLSILTADAQEHPAFPGAFVGHWSGTLNWYTNGASEPRKVNMELHIQPSKDSLHQYTWHIIYGKPSEDSRPYILKAADTTKGHWVIDEKNGIILDQYWKGGKFSGAFSVGGTTILNSYWLENGALHMEFYSYPAKAITTTGNGTEESPKVDSYHIKSYQQAVLRRK</sequence>
<dbReference type="OrthoDB" id="671386at2"/>
<dbReference type="EMBL" id="SGXA01000002">
    <property type="protein sequence ID" value="RZS71041.1"/>
    <property type="molecule type" value="Genomic_DNA"/>
</dbReference>
<keyword evidence="1" id="KW-0732">Signal</keyword>
<reference evidence="2 3" key="1">
    <citation type="submission" date="2019-02" db="EMBL/GenBank/DDBJ databases">
        <title>Genomic Encyclopedia of Type Strains, Phase IV (KMG-IV): sequencing the most valuable type-strain genomes for metagenomic binning, comparative biology and taxonomic classification.</title>
        <authorList>
            <person name="Goeker M."/>
        </authorList>
    </citation>
    <scope>NUCLEOTIDE SEQUENCE [LARGE SCALE GENOMIC DNA]</scope>
    <source>
        <strain evidence="2 3">DSM 18116</strain>
    </source>
</reference>
<keyword evidence="3" id="KW-1185">Reference proteome</keyword>
<protein>
    <recommendedName>
        <fullName evidence="4">Lipocalin-like protein</fullName>
    </recommendedName>
</protein>
<proteinExistence type="predicted"/>
<accession>A0A4V2F0R4</accession>
<gene>
    <name evidence="2" type="ORF">EV199_2942</name>
</gene>
<organism evidence="2 3">
    <name type="scientific">Pseudobacter ginsenosidimutans</name>
    <dbReference type="NCBI Taxonomy" id="661488"/>
    <lineage>
        <taxon>Bacteria</taxon>
        <taxon>Pseudomonadati</taxon>
        <taxon>Bacteroidota</taxon>
        <taxon>Chitinophagia</taxon>
        <taxon>Chitinophagales</taxon>
        <taxon>Chitinophagaceae</taxon>
        <taxon>Pseudobacter</taxon>
    </lineage>
</organism>
<feature type="signal peptide" evidence="1">
    <location>
        <begin position="1"/>
        <end position="19"/>
    </location>
</feature>
<dbReference type="Proteomes" id="UP000293874">
    <property type="component" value="Unassembled WGS sequence"/>
</dbReference>
<evidence type="ECO:0000256" key="1">
    <source>
        <dbReference type="SAM" id="SignalP"/>
    </source>
</evidence>
<evidence type="ECO:0000313" key="2">
    <source>
        <dbReference type="EMBL" id="RZS71041.1"/>
    </source>
</evidence>
<evidence type="ECO:0000313" key="3">
    <source>
        <dbReference type="Proteomes" id="UP000293874"/>
    </source>
</evidence>
<feature type="chain" id="PRO_5020355080" description="Lipocalin-like protein" evidence="1">
    <location>
        <begin position="20"/>
        <end position="176"/>
    </location>
</feature>
<comment type="caution">
    <text evidence="2">The sequence shown here is derived from an EMBL/GenBank/DDBJ whole genome shotgun (WGS) entry which is preliminary data.</text>
</comment>
<dbReference type="AlphaFoldDB" id="A0A4V2F0R4"/>
<evidence type="ECO:0008006" key="4">
    <source>
        <dbReference type="Google" id="ProtNLM"/>
    </source>
</evidence>
<name>A0A4V2F0R4_9BACT</name>
<dbReference type="RefSeq" id="WP_130541579.1">
    <property type="nucleotide sequence ID" value="NZ_CP042431.1"/>
</dbReference>